<keyword evidence="2" id="KW-1185">Reference proteome</keyword>
<organism evidence="1 2">
    <name type="scientific">Alkalitalea saponilacus</name>
    <dbReference type="NCBI Taxonomy" id="889453"/>
    <lineage>
        <taxon>Bacteria</taxon>
        <taxon>Pseudomonadati</taxon>
        <taxon>Bacteroidota</taxon>
        <taxon>Bacteroidia</taxon>
        <taxon>Marinilabiliales</taxon>
        <taxon>Marinilabiliaceae</taxon>
        <taxon>Alkalitalea</taxon>
    </lineage>
</organism>
<dbReference type="EMBL" id="FUYV01000013">
    <property type="protein sequence ID" value="SKC19206.1"/>
    <property type="molecule type" value="Genomic_DNA"/>
</dbReference>
<proteinExistence type="predicted"/>
<sequence>MIMKVLLIYILTIACVPGMSQKTRKFSLGDQHYFLDVSKGFICYKIIDDEHYIEYRLAYNDSSIIYITNDDKSGGAINIFKEKKYGKDVSLKILLNETLDLNGEYMGRYWREKKESNVVVGYINVLPQDIEKFNIILSTLRMTRRVRR</sequence>
<dbReference type="KEGG" id="asx:CDL62_02440"/>
<dbReference type="RefSeq" id="WP_079557979.1">
    <property type="nucleotide sequence ID" value="NZ_FUYV01000013.1"/>
</dbReference>
<dbReference type="AlphaFoldDB" id="A0A1T5HEW3"/>
<gene>
    <name evidence="1" type="ORF">SAMN03080601_02254</name>
</gene>
<dbReference type="PROSITE" id="PS51257">
    <property type="entry name" value="PROKAR_LIPOPROTEIN"/>
    <property type="match status" value="1"/>
</dbReference>
<dbReference type="STRING" id="889453.SAMN03080601_02254"/>
<name>A0A1T5HEW3_9BACT</name>
<accession>A0A1T5HEW3</accession>
<protein>
    <submittedName>
        <fullName evidence="1">Uncharacterized protein</fullName>
    </submittedName>
</protein>
<evidence type="ECO:0000313" key="2">
    <source>
        <dbReference type="Proteomes" id="UP000191055"/>
    </source>
</evidence>
<evidence type="ECO:0000313" key="1">
    <source>
        <dbReference type="EMBL" id="SKC19206.1"/>
    </source>
</evidence>
<dbReference type="Proteomes" id="UP000191055">
    <property type="component" value="Unassembled WGS sequence"/>
</dbReference>
<reference evidence="1 2" key="1">
    <citation type="submission" date="2017-02" db="EMBL/GenBank/DDBJ databases">
        <authorList>
            <person name="Peterson S.W."/>
        </authorList>
    </citation>
    <scope>NUCLEOTIDE SEQUENCE [LARGE SCALE GENOMIC DNA]</scope>
    <source>
        <strain evidence="1 2">DSM 24412</strain>
    </source>
</reference>